<dbReference type="Proteomes" id="UP000463939">
    <property type="component" value="Chromosome"/>
</dbReference>
<evidence type="ECO:0000313" key="4">
    <source>
        <dbReference type="EMBL" id="BBP00405.1"/>
    </source>
</evidence>
<dbReference type="SMART" id="SM00086">
    <property type="entry name" value="PAC"/>
    <property type="match status" value="4"/>
</dbReference>
<keyword evidence="5" id="KW-1185">Reference proteome</keyword>
<dbReference type="InterPro" id="IPR000700">
    <property type="entry name" value="PAS-assoc_C"/>
</dbReference>
<dbReference type="Pfam" id="PF08448">
    <property type="entry name" value="PAS_4"/>
    <property type="match status" value="1"/>
</dbReference>
<reference evidence="5" key="1">
    <citation type="submission" date="2019-11" db="EMBL/GenBank/DDBJ databases">
        <title>Isolation and characterization of a novel species in the genus Sulfuriferula.</title>
        <authorList>
            <person name="Mochizuki J."/>
            <person name="Kojima H."/>
            <person name="Fukui M."/>
        </authorList>
    </citation>
    <scope>NUCLEOTIDE SEQUENCE [LARGE SCALE GENOMIC DNA]</scope>
    <source>
        <strain evidence="5">SGTM</strain>
    </source>
</reference>
<dbReference type="SUPFAM" id="SSF55073">
    <property type="entry name" value="Nucleotide cyclase"/>
    <property type="match status" value="1"/>
</dbReference>
<dbReference type="InterPro" id="IPR043128">
    <property type="entry name" value="Rev_trsase/Diguanyl_cyclase"/>
</dbReference>
<name>A0A809RFN6_9PROT</name>
<dbReference type="RefSeq" id="WP_162084342.1">
    <property type="nucleotide sequence ID" value="NZ_AP021881.1"/>
</dbReference>
<feature type="domain" description="PAS" evidence="1">
    <location>
        <begin position="382"/>
        <end position="455"/>
    </location>
</feature>
<dbReference type="PROSITE" id="PS50112">
    <property type="entry name" value="PAS"/>
    <property type="match status" value="3"/>
</dbReference>
<dbReference type="InterPro" id="IPR000014">
    <property type="entry name" value="PAS"/>
</dbReference>
<dbReference type="InterPro" id="IPR035965">
    <property type="entry name" value="PAS-like_dom_sf"/>
</dbReference>
<dbReference type="NCBIfam" id="TIGR00229">
    <property type="entry name" value="sensory_box"/>
    <property type="match status" value="4"/>
</dbReference>
<dbReference type="InterPro" id="IPR029787">
    <property type="entry name" value="Nucleotide_cyclase"/>
</dbReference>
<dbReference type="PROSITE" id="PS50887">
    <property type="entry name" value="GGDEF"/>
    <property type="match status" value="1"/>
</dbReference>
<feature type="domain" description="GGDEF" evidence="3">
    <location>
        <begin position="544"/>
        <end position="624"/>
    </location>
</feature>
<accession>A0A809RFN6</accession>
<organism evidence="4 5">
    <name type="scientific">Sulfuriferula nivalis</name>
    <dbReference type="NCBI Taxonomy" id="2675298"/>
    <lineage>
        <taxon>Bacteria</taxon>
        <taxon>Pseudomonadati</taxon>
        <taxon>Pseudomonadota</taxon>
        <taxon>Betaproteobacteria</taxon>
        <taxon>Nitrosomonadales</taxon>
        <taxon>Sulfuricellaceae</taxon>
        <taxon>Sulfuriferula</taxon>
    </lineage>
</organism>
<evidence type="ECO:0000259" key="1">
    <source>
        <dbReference type="PROSITE" id="PS50112"/>
    </source>
</evidence>
<protein>
    <submittedName>
        <fullName evidence="4">Diguanylate cyclase</fullName>
    </submittedName>
</protein>
<feature type="domain" description="PAC" evidence="2">
    <location>
        <begin position="76"/>
        <end position="130"/>
    </location>
</feature>
<gene>
    <name evidence="4" type="ORF">SFSGTM_11130</name>
</gene>
<feature type="domain" description="PAS" evidence="1">
    <location>
        <begin position="260"/>
        <end position="330"/>
    </location>
</feature>
<evidence type="ECO:0000259" key="3">
    <source>
        <dbReference type="PROSITE" id="PS50887"/>
    </source>
</evidence>
<evidence type="ECO:0000313" key="5">
    <source>
        <dbReference type="Proteomes" id="UP000463939"/>
    </source>
</evidence>
<dbReference type="Gene3D" id="3.30.450.20">
    <property type="entry name" value="PAS domain"/>
    <property type="match status" value="4"/>
</dbReference>
<dbReference type="EMBL" id="AP021881">
    <property type="protein sequence ID" value="BBP00405.1"/>
    <property type="molecule type" value="Genomic_DNA"/>
</dbReference>
<dbReference type="CDD" id="cd00130">
    <property type="entry name" value="PAS"/>
    <property type="match status" value="4"/>
</dbReference>
<dbReference type="CDD" id="cd01949">
    <property type="entry name" value="GGDEF"/>
    <property type="match status" value="1"/>
</dbReference>
<feature type="domain" description="PAS" evidence="1">
    <location>
        <begin position="20"/>
        <end position="63"/>
    </location>
</feature>
<dbReference type="PANTHER" id="PTHR44757">
    <property type="entry name" value="DIGUANYLATE CYCLASE DGCP"/>
    <property type="match status" value="1"/>
</dbReference>
<dbReference type="Pfam" id="PF00990">
    <property type="entry name" value="GGDEF"/>
    <property type="match status" value="1"/>
</dbReference>
<feature type="domain" description="PAC" evidence="2">
    <location>
        <begin position="209"/>
        <end position="259"/>
    </location>
</feature>
<dbReference type="KEGG" id="sniv:SFSGTM_11130"/>
<dbReference type="Gene3D" id="3.30.70.270">
    <property type="match status" value="1"/>
</dbReference>
<dbReference type="PANTHER" id="PTHR44757:SF4">
    <property type="entry name" value="DIGUANYLATE CYCLASE DGCE-RELATED"/>
    <property type="match status" value="1"/>
</dbReference>
<dbReference type="SMART" id="SM00267">
    <property type="entry name" value="GGDEF"/>
    <property type="match status" value="1"/>
</dbReference>
<sequence length="624" mass="69917">MNASIHLELLESALNDHAIVSMADAAGNITYVNQHFLDISGYTRSELLGRNHRILKSGVHPDSFYQGMWDTLLSGQTWLGELCNKRKNGDIYWVRASIKPILDDTGLPIQYISIRTDITKEKLQAQTLLTQNKQFEAFFEETTDPAMILKRGRIVHCNSAALRQFRCNDKTNMVGKSVYQLSPPYQADAKCSQEQFSEINSLALRNGNYHYEWLFLRKDGSQFNADISLTAITVNGELLLHMAVRDITDRKLLEVALQQQKEKFETLYNIARDGIAVLDLESNFLAVNPAYERMTGLSKEELLKTSCIAMSAPEDVLRSMAVLQQVLATGYVDTYEKTCIDKTGQRVIVNMSLALLPDEQHILINVKNVTSQKTLEQSLYLAKELAEVTLASIGDAVITTDMKGLVIFMNLVAEGLVGCTLDEARDKPLSSVFNIIDESSRHKVESPVDLVLRDGKMVTLNSRTLLISRDGAEYNIEDSASPIFKPDGTLLGCVLVFHDVTEKHRLLHSVRWQATHDALTNLPNRILLSDRFNSAIARAKRQNALLAVCMIDLDEFKPVNDHYGHDVGDSLLMEVASRLNAIIRGDDTAARLGGDEFVLLLNDIADMDELELVMTRVLTNKVRL</sequence>
<evidence type="ECO:0000259" key="2">
    <source>
        <dbReference type="PROSITE" id="PS50113"/>
    </source>
</evidence>
<dbReference type="Pfam" id="PF13426">
    <property type="entry name" value="PAS_9"/>
    <property type="match status" value="3"/>
</dbReference>
<proteinExistence type="predicted"/>
<dbReference type="NCBIfam" id="TIGR00254">
    <property type="entry name" value="GGDEF"/>
    <property type="match status" value="1"/>
</dbReference>
<feature type="domain" description="PAC" evidence="2">
    <location>
        <begin position="460"/>
        <end position="512"/>
    </location>
</feature>
<dbReference type="AlphaFoldDB" id="A0A809RFN6"/>
<dbReference type="PROSITE" id="PS50113">
    <property type="entry name" value="PAC"/>
    <property type="match status" value="3"/>
</dbReference>
<dbReference type="SUPFAM" id="SSF55785">
    <property type="entry name" value="PYP-like sensor domain (PAS domain)"/>
    <property type="match status" value="4"/>
</dbReference>
<dbReference type="InterPro" id="IPR013656">
    <property type="entry name" value="PAS_4"/>
</dbReference>
<dbReference type="InterPro" id="IPR052155">
    <property type="entry name" value="Biofilm_reg_signaling"/>
</dbReference>
<dbReference type="SMART" id="SM00091">
    <property type="entry name" value="PAS"/>
    <property type="match status" value="4"/>
</dbReference>
<dbReference type="InterPro" id="IPR000160">
    <property type="entry name" value="GGDEF_dom"/>
</dbReference>
<dbReference type="InterPro" id="IPR001610">
    <property type="entry name" value="PAC"/>
</dbReference>